<evidence type="ECO:0008006" key="3">
    <source>
        <dbReference type="Google" id="ProtNLM"/>
    </source>
</evidence>
<sequence length="156" mass="17379">MKRTCATCGKKSYPSQERAISVALRCSRLRGTALRVYHCPQHETWHLTSRPTWQERPSSPPAAELNHRRRMAALLADRGSVGEQDLVAGADPRYVQSIVTEQLNTWCRWGLAYPDGQTVVAADVPALRAIAEHGWSAWVRAHPADTTTTRSPGHEL</sequence>
<evidence type="ECO:0000313" key="1">
    <source>
        <dbReference type="EMBL" id="MFC7247610.1"/>
    </source>
</evidence>
<accession>A0ABW2H5T8</accession>
<gene>
    <name evidence="1" type="ORF">ACFQO7_34540</name>
</gene>
<dbReference type="Proteomes" id="UP001596392">
    <property type="component" value="Unassembled WGS sequence"/>
</dbReference>
<comment type="caution">
    <text evidence="1">The sequence shown here is derived from an EMBL/GenBank/DDBJ whole genome shotgun (WGS) entry which is preliminary data.</text>
</comment>
<keyword evidence="2" id="KW-1185">Reference proteome</keyword>
<protein>
    <recommendedName>
        <fullName evidence="3">TniQ protein</fullName>
    </recommendedName>
</protein>
<dbReference type="EMBL" id="JBHTAC010000060">
    <property type="protein sequence ID" value="MFC7247610.1"/>
    <property type="molecule type" value="Genomic_DNA"/>
</dbReference>
<proteinExistence type="predicted"/>
<organism evidence="1 2">
    <name type="scientific">Catellatospora aurea</name>
    <dbReference type="NCBI Taxonomy" id="1337874"/>
    <lineage>
        <taxon>Bacteria</taxon>
        <taxon>Bacillati</taxon>
        <taxon>Actinomycetota</taxon>
        <taxon>Actinomycetes</taxon>
        <taxon>Micromonosporales</taxon>
        <taxon>Micromonosporaceae</taxon>
        <taxon>Catellatospora</taxon>
    </lineage>
</organism>
<name>A0ABW2H5T8_9ACTN</name>
<reference evidence="2" key="1">
    <citation type="journal article" date="2019" name="Int. J. Syst. Evol. Microbiol.">
        <title>The Global Catalogue of Microorganisms (GCM) 10K type strain sequencing project: providing services to taxonomists for standard genome sequencing and annotation.</title>
        <authorList>
            <consortium name="The Broad Institute Genomics Platform"/>
            <consortium name="The Broad Institute Genome Sequencing Center for Infectious Disease"/>
            <person name="Wu L."/>
            <person name="Ma J."/>
        </authorList>
    </citation>
    <scope>NUCLEOTIDE SEQUENCE [LARGE SCALE GENOMIC DNA]</scope>
    <source>
        <strain evidence="2">CGMCC 1.9106</strain>
    </source>
</reference>
<evidence type="ECO:0000313" key="2">
    <source>
        <dbReference type="Proteomes" id="UP001596392"/>
    </source>
</evidence>
<dbReference type="RefSeq" id="WP_376810330.1">
    <property type="nucleotide sequence ID" value="NZ_JBHTAC010000060.1"/>
</dbReference>